<dbReference type="EMBL" id="GBXM01095712">
    <property type="protein sequence ID" value="JAH12865.1"/>
    <property type="molecule type" value="Transcribed_RNA"/>
</dbReference>
<proteinExistence type="predicted"/>
<protein>
    <submittedName>
        <fullName evidence="2">Uncharacterized protein</fullName>
    </submittedName>
</protein>
<organism evidence="2">
    <name type="scientific">Anguilla anguilla</name>
    <name type="common">European freshwater eel</name>
    <name type="synonym">Muraena anguilla</name>
    <dbReference type="NCBI Taxonomy" id="7936"/>
    <lineage>
        <taxon>Eukaryota</taxon>
        <taxon>Metazoa</taxon>
        <taxon>Chordata</taxon>
        <taxon>Craniata</taxon>
        <taxon>Vertebrata</taxon>
        <taxon>Euteleostomi</taxon>
        <taxon>Actinopterygii</taxon>
        <taxon>Neopterygii</taxon>
        <taxon>Teleostei</taxon>
        <taxon>Anguilliformes</taxon>
        <taxon>Anguillidae</taxon>
        <taxon>Anguilla</taxon>
    </lineage>
</organism>
<evidence type="ECO:0000256" key="1">
    <source>
        <dbReference type="SAM" id="MobiDB-lite"/>
    </source>
</evidence>
<evidence type="ECO:0000313" key="2">
    <source>
        <dbReference type="EMBL" id="JAH12865.1"/>
    </source>
</evidence>
<feature type="region of interest" description="Disordered" evidence="1">
    <location>
        <begin position="19"/>
        <end position="38"/>
    </location>
</feature>
<reference evidence="2" key="1">
    <citation type="submission" date="2014-11" db="EMBL/GenBank/DDBJ databases">
        <authorList>
            <person name="Amaro Gonzalez C."/>
        </authorList>
    </citation>
    <scope>NUCLEOTIDE SEQUENCE</scope>
</reference>
<sequence>MKARELQLTWNDSATVSSTALSRLTHRPTPYTHPRSLY</sequence>
<name>A0A0E9Q964_ANGAN</name>
<reference evidence="2" key="2">
    <citation type="journal article" date="2015" name="Fish Shellfish Immunol.">
        <title>Early steps in the European eel (Anguilla anguilla)-Vibrio vulnificus interaction in the gills: Role of the RtxA13 toxin.</title>
        <authorList>
            <person name="Callol A."/>
            <person name="Pajuelo D."/>
            <person name="Ebbesson L."/>
            <person name="Teles M."/>
            <person name="MacKenzie S."/>
            <person name="Amaro C."/>
        </authorList>
    </citation>
    <scope>NUCLEOTIDE SEQUENCE</scope>
</reference>
<dbReference type="AlphaFoldDB" id="A0A0E9Q964"/>
<accession>A0A0E9Q964</accession>